<sequence length="203" mass="21852">MTPRGTVSLSLPRNISQMLIATNFSLSQLFNGPRSLLVCWARYGAHGNHTAFFCNRFILNFGVVPPDRCVRGVPGRGPGGGALPARAPEEPDELWGSGAAADTVEDPRRWLGLWARVRARSASAVRYAGGALKWLAADCAGCFSSAAVVFLCVWMAAGRCDFYQVASYGQAYNGAADTVAKLSGKYTVLSWSSRLSMSPIDRR</sequence>
<name>A0A9Q0IJE0_9TELE</name>
<evidence type="ECO:0000313" key="2">
    <source>
        <dbReference type="Proteomes" id="UP001148018"/>
    </source>
</evidence>
<dbReference type="OrthoDB" id="18814at2759"/>
<dbReference type="EMBL" id="JANIIK010000048">
    <property type="protein sequence ID" value="KAJ3599201.1"/>
    <property type="molecule type" value="Genomic_DNA"/>
</dbReference>
<reference evidence="1" key="1">
    <citation type="submission" date="2022-07" db="EMBL/GenBank/DDBJ databases">
        <title>Chromosome-level genome of Muraenolepis orangiensis.</title>
        <authorList>
            <person name="Kim J."/>
        </authorList>
    </citation>
    <scope>NUCLEOTIDE SEQUENCE</scope>
    <source>
        <strain evidence="1">KU_S4_2022</strain>
        <tissue evidence="1">Muscle</tissue>
    </source>
</reference>
<organism evidence="1 2">
    <name type="scientific">Muraenolepis orangiensis</name>
    <name type="common">Patagonian moray cod</name>
    <dbReference type="NCBI Taxonomy" id="630683"/>
    <lineage>
        <taxon>Eukaryota</taxon>
        <taxon>Metazoa</taxon>
        <taxon>Chordata</taxon>
        <taxon>Craniata</taxon>
        <taxon>Vertebrata</taxon>
        <taxon>Euteleostomi</taxon>
        <taxon>Actinopterygii</taxon>
        <taxon>Neopterygii</taxon>
        <taxon>Teleostei</taxon>
        <taxon>Neoteleostei</taxon>
        <taxon>Acanthomorphata</taxon>
        <taxon>Zeiogadaria</taxon>
        <taxon>Gadariae</taxon>
        <taxon>Gadiformes</taxon>
        <taxon>Muraenolepidoidei</taxon>
        <taxon>Muraenolepididae</taxon>
        <taxon>Muraenolepis</taxon>
    </lineage>
</organism>
<evidence type="ECO:0000313" key="1">
    <source>
        <dbReference type="EMBL" id="KAJ3599201.1"/>
    </source>
</evidence>
<protein>
    <submittedName>
        <fullName evidence="1">Uncharacterized protein</fullName>
    </submittedName>
</protein>
<comment type="caution">
    <text evidence="1">The sequence shown here is derived from an EMBL/GenBank/DDBJ whole genome shotgun (WGS) entry which is preliminary data.</text>
</comment>
<proteinExistence type="predicted"/>
<dbReference type="AlphaFoldDB" id="A0A9Q0IJE0"/>
<accession>A0A9Q0IJE0</accession>
<gene>
    <name evidence="1" type="ORF">NHX12_033164</name>
</gene>
<dbReference type="Proteomes" id="UP001148018">
    <property type="component" value="Unassembled WGS sequence"/>
</dbReference>
<keyword evidence="2" id="KW-1185">Reference proteome</keyword>